<dbReference type="InterPro" id="IPR027381">
    <property type="entry name" value="LytR/CpsA/Psr_C"/>
</dbReference>
<dbReference type="NCBIfam" id="TIGR00350">
    <property type="entry name" value="lytR_cpsA_psr"/>
    <property type="match status" value="1"/>
</dbReference>
<comment type="caution">
    <text evidence="5">The sequence shown here is derived from an EMBL/GenBank/DDBJ whole genome shotgun (WGS) entry which is preliminary data.</text>
</comment>
<gene>
    <name evidence="5" type="ORF">GC106_32190</name>
</gene>
<keyword evidence="6" id="KW-1185">Reference proteome</keyword>
<evidence type="ECO:0000256" key="1">
    <source>
        <dbReference type="ARBA" id="ARBA00006068"/>
    </source>
</evidence>
<organism evidence="5 6">
    <name type="scientific">Kibdelosporangium persicum</name>
    <dbReference type="NCBI Taxonomy" id="2698649"/>
    <lineage>
        <taxon>Bacteria</taxon>
        <taxon>Bacillati</taxon>
        <taxon>Actinomycetota</taxon>
        <taxon>Actinomycetes</taxon>
        <taxon>Pseudonocardiales</taxon>
        <taxon>Pseudonocardiaceae</taxon>
        <taxon>Kibdelosporangium</taxon>
    </lineage>
</organism>
<evidence type="ECO:0000256" key="2">
    <source>
        <dbReference type="SAM" id="MobiDB-lite"/>
    </source>
</evidence>
<dbReference type="PANTHER" id="PTHR33392:SF6">
    <property type="entry name" value="POLYISOPRENYL-TEICHOIC ACID--PEPTIDOGLYCAN TEICHOIC ACID TRANSFERASE TAGU"/>
    <property type="match status" value="1"/>
</dbReference>
<dbReference type="InterPro" id="IPR004474">
    <property type="entry name" value="LytR_CpsA_psr"/>
</dbReference>
<comment type="similarity">
    <text evidence="1">Belongs to the LytR/CpsA/Psr (LCP) family.</text>
</comment>
<evidence type="ECO:0000259" key="4">
    <source>
        <dbReference type="Pfam" id="PF13399"/>
    </source>
</evidence>
<feature type="domain" description="Cell envelope-related transcriptional attenuator" evidence="3">
    <location>
        <begin position="82"/>
        <end position="252"/>
    </location>
</feature>
<protein>
    <submittedName>
        <fullName evidence="5">Cell envelope-associated transcriptional attenuator LytR-CpsA-Psr</fullName>
    </submittedName>
</protein>
<proteinExistence type="inferred from homology"/>
<dbReference type="Gene3D" id="3.40.630.190">
    <property type="entry name" value="LCP protein"/>
    <property type="match status" value="1"/>
</dbReference>
<dbReference type="InterPro" id="IPR050922">
    <property type="entry name" value="LytR/CpsA/Psr_CW_biosynth"/>
</dbReference>
<evidence type="ECO:0000313" key="6">
    <source>
        <dbReference type="Proteomes" id="UP000763557"/>
    </source>
</evidence>
<feature type="domain" description="LytR/CpsA/Psr regulator C-terminal" evidence="4">
    <location>
        <begin position="360"/>
        <end position="444"/>
    </location>
</feature>
<evidence type="ECO:0000313" key="5">
    <source>
        <dbReference type="EMBL" id="NRN66002.1"/>
    </source>
</evidence>
<dbReference type="PANTHER" id="PTHR33392">
    <property type="entry name" value="POLYISOPRENYL-TEICHOIC ACID--PEPTIDOGLYCAN TEICHOIC ACID TRANSFERASE TAGU"/>
    <property type="match status" value="1"/>
</dbReference>
<dbReference type="Pfam" id="PF03816">
    <property type="entry name" value="LytR_cpsA_psr"/>
    <property type="match status" value="1"/>
</dbReference>
<feature type="region of interest" description="Disordered" evidence="2">
    <location>
        <begin position="333"/>
        <end position="356"/>
    </location>
</feature>
<dbReference type="EMBL" id="JAAATY010000008">
    <property type="protein sequence ID" value="NRN66002.1"/>
    <property type="molecule type" value="Genomic_DNA"/>
</dbReference>
<dbReference type="Pfam" id="PF13399">
    <property type="entry name" value="LytR_C"/>
    <property type="match status" value="1"/>
</dbReference>
<reference evidence="5 6" key="1">
    <citation type="submission" date="2020-01" db="EMBL/GenBank/DDBJ databases">
        <title>Kibdelosporangium persica a novel Actinomycetes from a hot desert in Iran.</title>
        <authorList>
            <person name="Safaei N."/>
            <person name="Zaburannyi N."/>
            <person name="Mueller R."/>
            <person name="Wink J."/>
        </authorList>
    </citation>
    <scope>NUCLEOTIDE SEQUENCE [LARGE SCALE GENOMIC DNA]</scope>
    <source>
        <strain evidence="5 6">4NS15</strain>
    </source>
</reference>
<evidence type="ECO:0000259" key="3">
    <source>
        <dbReference type="Pfam" id="PF03816"/>
    </source>
</evidence>
<accession>A0ABX2F515</accession>
<dbReference type="Gene3D" id="3.30.70.2390">
    <property type="match status" value="1"/>
</dbReference>
<dbReference type="Proteomes" id="UP000763557">
    <property type="component" value="Unassembled WGS sequence"/>
</dbReference>
<feature type="region of interest" description="Disordered" evidence="2">
    <location>
        <begin position="451"/>
        <end position="483"/>
    </location>
</feature>
<name>A0ABX2F515_9PSEU</name>
<feature type="compositionally biased region" description="Low complexity" evidence="2">
    <location>
        <begin position="335"/>
        <end position="356"/>
    </location>
</feature>
<sequence length="483" mass="50306">MALTSLVLLGATGYGYGMYNEIVGGYTTANVLDEGAGGPKPADGATDILLVGLDSRVDAQGNPLSKELLARLNGGKADGELNTDTLILMRIPNDGQKAVGISIPRDSYVDIPGFGKHKINSAYARAKATEMRKLRAGGESNQAQLEVRSNQAGAAQLIKTIQGLTGAQIDNYAEVNLLGFSEITDAVGGVPICLVKSVNDSYSGARFPAGEQEVSGVQALQFVRQRHGLPNGDLDRIVRQQVFMKSMATKVLSAGTLTDQSKLDNLLAAIKKSVVLDQKWNIVQFAKQMQGMTGGALDFKTIPTGRPDLKTPEDGDAIEIKPAEVKSFVQGLLGGQQAPPSSGAPSSSGSRPADASNNAITVDVRNGNGKDGLAAQVAELLAGQGFNPGDTKTTAARTTTVVRYPRGEKANADKVADALGGSVTVEQDTNVAKGRVVVLLGKDYKATDGLAGQPLLRLDPPGGVRAQQPPPPRIGSNGAPCVN</sequence>